<accession>A0A3M2JL58</accession>
<evidence type="ECO:0000313" key="3">
    <source>
        <dbReference type="Proteomes" id="UP000269289"/>
    </source>
</evidence>
<evidence type="ECO:0000256" key="1">
    <source>
        <dbReference type="SAM" id="Phobius"/>
    </source>
</evidence>
<feature type="transmembrane region" description="Helical" evidence="1">
    <location>
        <begin position="35"/>
        <end position="53"/>
    </location>
</feature>
<dbReference type="EMBL" id="RFFI01000026">
    <property type="protein sequence ID" value="RMI12911.1"/>
    <property type="molecule type" value="Genomic_DNA"/>
</dbReference>
<keyword evidence="1" id="KW-0472">Membrane</keyword>
<sequence length="174" mass="18643">MKRDLPLWLMVAASTFGLVAVVIVVVAGYDGPSLPAALGAAVVLIAGWTAVAARARQGRQDDHGVAGPTVPGPPARLVLSRGDDSAGMLRRIRVTVDGEPVALLKPRTVAEVDVPPGRHRVRASMDWTTSRPMDLDLVPGERVEIRTGLPFSGTWRMVTAPDDTLTIERVGRRR</sequence>
<organism evidence="2 3">
    <name type="scientific">Cellulomonas triticagri</name>
    <dbReference type="NCBI Taxonomy" id="2483352"/>
    <lineage>
        <taxon>Bacteria</taxon>
        <taxon>Bacillati</taxon>
        <taxon>Actinomycetota</taxon>
        <taxon>Actinomycetes</taxon>
        <taxon>Micrococcales</taxon>
        <taxon>Cellulomonadaceae</taxon>
        <taxon>Cellulomonas</taxon>
    </lineage>
</organism>
<gene>
    <name evidence="2" type="ORF">EBM89_06545</name>
</gene>
<dbReference type="AlphaFoldDB" id="A0A3M2JL58"/>
<feature type="transmembrane region" description="Helical" evidence="1">
    <location>
        <begin position="7"/>
        <end position="29"/>
    </location>
</feature>
<protein>
    <submittedName>
        <fullName evidence="2">Uncharacterized protein</fullName>
    </submittedName>
</protein>
<comment type="caution">
    <text evidence="2">The sequence shown here is derived from an EMBL/GenBank/DDBJ whole genome shotgun (WGS) entry which is preliminary data.</text>
</comment>
<name>A0A3M2JL58_9CELL</name>
<keyword evidence="1" id="KW-1133">Transmembrane helix</keyword>
<dbReference type="RefSeq" id="WP_122148650.1">
    <property type="nucleotide sequence ID" value="NZ_RFFI01000026.1"/>
</dbReference>
<keyword evidence="1" id="KW-0812">Transmembrane</keyword>
<evidence type="ECO:0000313" key="2">
    <source>
        <dbReference type="EMBL" id="RMI12911.1"/>
    </source>
</evidence>
<dbReference type="OrthoDB" id="4774205at2"/>
<reference evidence="2 3" key="1">
    <citation type="submission" date="2018-10" db="EMBL/GenBank/DDBJ databases">
        <title>Isolation, diversity and antifungal activity of actinobacteria from wheat.</title>
        <authorList>
            <person name="Han C."/>
        </authorList>
    </citation>
    <scope>NUCLEOTIDE SEQUENCE [LARGE SCALE GENOMIC DNA]</scope>
    <source>
        <strain evidence="2 3">NEAU-YY56</strain>
    </source>
</reference>
<keyword evidence="3" id="KW-1185">Reference proteome</keyword>
<proteinExistence type="predicted"/>
<dbReference type="Proteomes" id="UP000269289">
    <property type="component" value="Unassembled WGS sequence"/>
</dbReference>